<protein>
    <submittedName>
        <fullName evidence="2">Uncharacterized protein</fullName>
    </submittedName>
</protein>
<dbReference type="AlphaFoldDB" id="A0A915J2H7"/>
<keyword evidence="1" id="KW-1185">Reference proteome</keyword>
<organism evidence="1 2">
    <name type="scientific">Romanomermis culicivorax</name>
    <name type="common">Nematode worm</name>
    <dbReference type="NCBI Taxonomy" id="13658"/>
    <lineage>
        <taxon>Eukaryota</taxon>
        <taxon>Metazoa</taxon>
        <taxon>Ecdysozoa</taxon>
        <taxon>Nematoda</taxon>
        <taxon>Enoplea</taxon>
        <taxon>Dorylaimia</taxon>
        <taxon>Mermithida</taxon>
        <taxon>Mermithoidea</taxon>
        <taxon>Mermithidae</taxon>
        <taxon>Romanomermis</taxon>
    </lineage>
</organism>
<reference evidence="2" key="1">
    <citation type="submission" date="2022-11" db="UniProtKB">
        <authorList>
            <consortium name="WormBaseParasite"/>
        </authorList>
    </citation>
    <scope>IDENTIFICATION</scope>
</reference>
<proteinExistence type="predicted"/>
<dbReference type="Proteomes" id="UP000887565">
    <property type="component" value="Unplaced"/>
</dbReference>
<evidence type="ECO:0000313" key="1">
    <source>
        <dbReference type="Proteomes" id="UP000887565"/>
    </source>
</evidence>
<accession>A0A915J2H7</accession>
<sequence>MKKDQPSGFTMLYVILKYAIRFTKINGIYDSKKRSSTTDVKARPQESEVLKHGQCFPQNLLYAEVRKLENTTKMATSEEDRNKNHRYISNGNCIDETELNIKTFMDMGNCTQFFRKQNWLPTKIKAKEMHGQKLVKTLVYLNYIINDGTMKLAHGRHQQVIHVPVQNL</sequence>
<evidence type="ECO:0000313" key="2">
    <source>
        <dbReference type="WBParaSite" id="nRc.2.0.1.t20605-RA"/>
    </source>
</evidence>
<name>A0A915J2H7_ROMCU</name>
<dbReference type="WBParaSite" id="nRc.2.0.1.t20605-RA">
    <property type="protein sequence ID" value="nRc.2.0.1.t20605-RA"/>
    <property type="gene ID" value="nRc.2.0.1.g20605"/>
</dbReference>